<comment type="caution">
    <text evidence="2">The sequence shown here is derived from an EMBL/GenBank/DDBJ whole genome shotgun (WGS) entry which is preliminary data.</text>
</comment>
<dbReference type="RefSeq" id="WP_354550446.1">
    <property type="nucleotide sequence ID" value="NZ_JBEPSM010000001.1"/>
</dbReference>
<evidence type="ECO:0000313" key="3">
    <source>
        <dbReference type="Proteomes" id="UP001549321"/>
    </source>
</evidence>
<dbReference type="EMBL" id="JBEPSM010000001">
    <property type="protein sequence ID" value="MET4633916.1"/>
    <property type="molecule type" value="Genomic_DNA"/>
</dbReference>
<dbReference type="InterPro" id="IPR002575">
    <property type="entry name" value="Aminoglycoside_PTrfase"/>
</dbReference>
<proteinExistence type="predicted"/>
<dbReference type="Proteomes" id="UP001549321">
    <property type="component" value="Unassembled WGS sequence"/>
</dbReference>
<sequence>MNDRCPPLPPALLDYLAAVEPGRTVLHRHDGQDDAQSVSCSASPAAAKIAYFHDPQTSNLYEIHFDQHSSSTVRIDLNRLEVHKKLARFIEHGIEGREIRWLTAMAPTGVVPKLLGHIPRLLRMEYVGEPTRRYNLPADWREQAEAILAALASVGCCHNDIKCDNLMVRDGRLTLVDFGWATAKGDPIPPHWPQGIGRQHRLAIHRFDDRHAIFAALESAERDEVDRSIVLPA</sequence>
<dbReference type="Pfam" id="PF01636">
    <property type="entry name" value="APH"/>
    <property type="match status" value="1"/>
</dbReference>
<evidence type="ECO:0000313" key="2">
    <source>
        <dbReference type="EMBL" id="MET4633916.1"/>
    </source>
</evidence>
<dbReference type="InterPro" id="IPR011009">
    <property type="entry name" value="Kinase-like_dom_sf"/>
</dbReference>
<dbReference type="Gene3D" id="1.10.510.10">
    <property type="entry name" value="Transferase(Phosphotransferase) domain 1"/>
    <property type="match status" value="1"/>
</dbReference>
<gene>
    <name evidence="2" type="ORF">ABIE08_001829</name>
</gene>
<evidence type="ECO:0000259" key="1">
    <source>
        <dbReference type="Pfam" id="PF01636"/>
    </source>
</evidence>
<accession>A0ABV2QYN0</accession>
<name>A0ABV2QYN0_9HYPH</name>
<organism evidence="2 3">
    <name type="scientific">Kaistia defluvii</name>
    <dbReference type="NCBI Taxonomy" id="410841"/>
    <lineage>
        <taxon>Bacteria</taxon>
        <taxon>Pseudomonadati</taxon>
        <taxon>Pseudomonadota</taxon>
        <taxon>Alphaproteobacteria</taxon>
        <taxon>Hyphomicrobiales</taxon>
        <taxon>Kaistiaceae</taxon>
        <taxon>Kaistia</taxon>
    </lineage>
</organism>
<protein>
    <recommendedName>
        <fullName evidence="1">Aminoglycoside phosphotransferase domain-containing protein</fullName>
    </recommendedName>
</protein>
<reference evidence="2 3" key="1">
    <citation type="submission" date="2024-06" db="EMBL/GenBank/DDBJ databases">
        <title>Sorghum-associated microbial communities from plants grown in Nebraska, USA.</title>
        <authorList>
            <person name="Schachtman D."/>
        </authorList>
    </citation>
    <scope>NUCLEOTIDE SEQUENCE [LARGE SCALE GENOMIC DNA]</scope>
    <source>
        <strain evidence="2 3">3207</strain>
    </source>
</reference>
<dbReference type="SUPFAM" id="SSF56112">
    <property type="entry name" value="Protein kinase-like (PK-like)"/>
    <property type="match status" value="1"/>
</dbReference>
<feature type="domain" description="Aminoglycoside phosphotransferase" evidence="1">
    <location>
        <begin position="138"/>
        <end position="182"/>
    </location>
</feature>
<keyword evidence="3" id="KW-1185">Reference proteome</keyword>